<keyword evidence="3" id="KW-0411">Iron-sulfur</keyword>
<protein>
    <submittedName>
        <fullName evidence="6">Pyridine nucleotide-disulphide oxidoreductase</fullName>
    </submittedName>
</protein>
<proteinExistence type="predicted"/>
<dbReference type="PROSITE" id="PS00198">
    <property type="entry name" value="4FE4S_FER_1"/>
    <property type="match status" value="1"/>
</dbReference>
<dbReference type="InterPro" id="IPR023753">
    <property type="entry name" value="FAD/NAD-binding_dom"/>
</dbReference>
<dbReference type="SUPFAM" id="SSF51971">
    <property type="entry name" value="Nucleotide-binding domain"/>
    <property type="match status" value="1"/>
</dbReference>
<dbReference type="InterPro" id="IPR036188">
    <property type="entry name" value="FAD/NAD-bd_sf"/>
</dbReference>
<evidence type="ECO:0000256" key="2">
    <source>
        <dbReference type="ARBA" id="ARBA00023004"/>
    </source>
</evidence>
<keyword evidence="7" id="KW-1185">Reference proteome</keyword>
<dbReference type="Gene3D" id="3.30.70.20">
    <property type="match status" value="1"/>
</dbReference>
<dbReference type="Proteomes" id="UP000235828">
    <property type="component" value="Chromosome B"/>
</dbReference>
<keyword evidence="2" id="KW-0408">Iron</keyword>
<dbReference type="GO" id="GO:0016491">
    <property type="term" value="F:oxidoreductase activity"/>
    <property type="evidence" value="ECO:0007669"/>
    <property type="project" value="InterPro"/>
</dbReference>
<gene>
    <name evidence="6" type="ORF">VTAP4600_B0114</name>
</gene>
<dbReference type="Gene3D" id="3.50.50.60">
    <property type="entry name" value="FAD/NAD(P)-binding domain"/>
    <property type="match status" value="2"/>
</dbReference>
<dbReference type="EMBL" id="LT960612">
    <property type="protein sequence ID" value="SON51725.1"/>
    <property type="molecule type" value="Genomic_DNA"/>
</dbReference>
<feature type="domain" description="4Fe-4S ferredoxin-type" evidence="5">
    <location>
        <begin position="868"/>
        <end position="897"/>
    </location>
</feature>
<dbReference type="PRINTS" id="PR00419">
    <property type="entry name" value="ADXRDTASE"/>
</dbReference>
<dbReference type="InterPro" id="IPR017900">
    <property type="entry name" value="4Fe4S_Fe_S_CS"/>
</dbReference>
<sequence length="940" mass="103064">MSEDKTKLDNHDVDIQPKPRVVKDKVLDLANKISRTKRGSKSGITIDDPEYKILEPILTEDMAEVTLCLALREPKSAAEVAQLCGRSVEETEDLLWQSAVAGTAFVNEKDGIDKYWLDVWVPGHMEMIVNNKDLIQKFPQLGAAFDEFGKKKGPLAAGNIPVGSGPMRVIPIETSIDGDTRTVSYEEVSKYLNDNDIFSISDCACRTSREAMGEGCGHLKEEMCIQMGHAAEYYVRTGRGRKITRDEALEVIKKAEANGLMHSIPNLDGSGKTHAICNCCGCGCFALRLAEQWQNPDMVRSNYIVKIDREKCVACGECVEACPTNALKLGHKLCTSSDTHPNSPSKNSPDRHLTSNGQQRTELPYDTEWGADKWNPDYRTNKAVVLEGGTSPCKAECPAHIGIQGYIKLASQGKYTEALELIKRENPFPAVCGRICPKKCESDCTRGDIDDPVAIDDIKKFIAQQDLDAKTRFVPKPKNSFDKKIAIIGGGPAGLSCAYYLAIEGYAVTVFEKQKVLGGMLALGIPSYRLEKEVINAEIDVLRELGVNFETGVEIGKDLSLSDLREQGYQAFYMAIGAQAGRLLGIDGEHSVGVTTGVDFLREVNLGISKQLTGRVIVIGGGNVAIDVARTATRLGSTSASVSNSVEMFCLESREHMPAHQEEIDEALEEDIGISNGWGPTRIISESGRVVAVEFKKCLSVLDETGKFSPIFDESETKTVEAEHVLISVGQAMDWGSLLNDSAIKLNPNHTMQADATTYQSDELDVFVGGDALTGPRFAIDAIAQGKEGAISIHRFVQHGQSLVLGRINRNYRSFEKQSLNLAGYDNSHRQMVSHVDGRKAKTTFKDLRDTFTEDQVKIETQRCLGCGVATADEFMCVGCGACTTQCKFGAISLVRAYDAEGVDLRDAKKTIIKYTLKRKVRIAVNKPIKRIKSMFFMGN</sequence>
<evidence type="ECO:0000256" key="4">
    <source>
        <dbReference type="SAM" id="MobiDB-lite"/>
    </source>
</evidence>
<evidence type="ECO:0000256" key="3">
    <source>
        <dbReference type="ARBA" id="ARBA00023014"/>
    </source>
</evidence>
<evidence type="ECO:0000256" key="1">
    <source>
        <dbReference type="ARBA" id="ARBA00022723"/>
    </source>
</evidence>
<dbReference type="InterPro" id="IPR017896">
    <property type="entry name" value="4Fe4S_Fe-S-bd"/>
</dbReference>
<dbReference type="Gene3D" id="1.10.1060.10">
    <property type="entry name" value="Alpha-helical ferredoxin"/>
    <property type="match status" value="1"/>
</dbReference>
<keyword evidence="1" id="KW-0479">Metal-binding</keyword>
<dbReference type="AlphaFoldDB" id="A0A2N8ZII3"/>
<dbReference type="Pfam" id="PF07992">
    <property type="entry name" value="Pyr_redox_2"/>
    <property type="match status" value="1"/>
</dbReference>
<dbReference type="GO" id="GO:0046872">
    <property type="term" value="F:metal ion binding"/>
    <property type="evidence" value="ECO:0007669"/>
    <property type="project" value="UniProtKB-KW"/>
</dbReference>
<evidence type="ECO:0000313" key="7">
    <source>
        <dbReference type="Proteomes" id="UP000235828"/>
    </source>
</evidence>
<name>A0A2N8ZII3_9VIBR</name>
<dbReference type="InterPro" id="IPR009051">
    <property type="entry name" value="Helical_ferredxn"/>
</dbReference>
<dbReference type="PANTHER" id="PTHR42783">
    <property type="entry name" value="GLUTAMATE SYNTHASE [NADPH] SMALL CHAIN"/>
    <property type="match status" value="1"/>
</dbReference>
<feature type="domain" description="4Fe-4S ferredoxin-type" evidence="5">
    <location>
        <begin position="303"/>
        <end position="332"/>
    </location>
</feature>
<feature type="compositionally biased region" description="Polar residues" evidence="4">
    <location>
        <begin position="338"/>
        <end position="347"/>
    </location>
</feature>
<dbReference type="InterPro" id="IPR028261">
    <property type="entry name" value="DPD_II"/>
</dbReference>
<dbReference type="PROSITE" id="PS51379">
    <property type="entry name" value="4FE4S_FER_2"/>
    <property type="match status" value="2"/>
</dbReference>
<accession>A0A2N8ZII3</accession>
<reference evidence="6 7" key="1">
    <citation type="submission" date="2017-10" db="EMBL/GenBank/DDBJ databases">
        <authorList>
            <person name="Banno H."/>
            <person name="Chua N.-H."/>
        </authorList>
    </citation>
    <scope>NUCLEOTIDE SEQUENCE [LARGE SCALE GENOMIC DNA]</scope>
    <source>
        <strain evidence="6">Vibrio tapetis CECT4600</strain>
    </source>
</reference>
<dbReference type="OrthoDB" id="9810782at2"/>
<dbReference type="Pfam" id="PF00037">
    <property type="entry name" value="Fer4"/>
    <property type="match status" value="2"/>
</dbReference>
<dbReference type="RefSeq" id="WP_102524122.1">
    <property type="nucleotide sequence ID" value="NZ_LT960612.1"/>
</dbReference>
<dbReference type="SUPFAM" id="SSF54862">
    <property type="entry name" value="4Fe-4S ferredoxins"/>
    <property type="match status" value="2"/>
</dbReference>
<evidence type="ECO:0000259" key="5">
    <source>
        <dbReference type="PROSITE" id="PS51379"/>
    </source>
</evidence>
<dbReference type="SUPFAM" id="SSF46548">
    <property type="entry name" value="alpha-helical ferredoxin"/>
    <property type="match status" value="1"/>
</dbReference>
<dbReference type="GO" id="GO:0051536">
    <property type="term" value="F:iron-sulfur cluster binding"/>
    <property type="evidence" value="ECO:0007669"/>
    <property type="project" value="UniProtKB-KW"/>
</dbReference>
<dbReference type="KEGG" id="vta:B0114"/>
<organism evidence="6 7">
    <name type="scientific">Vibrio tapetis subsp. tapetis</name>
    <dbReference type="NCBI Taxonomy" id="1671868"/>
    <lineage>
        <taxon>Bacteria</taxon>
        <taxon>Pseudomonadati</taxon>
        <taxon>Pseudomonadota</taxon>
        <taxon>Gammaproteobacteria</taxon>
        <taxon>Vibrionales</taxon>
        <taxon>Vibrionaceae</taxon>
        <taxon>Vibrio</taxon>
    </lineage>
</organism>
<dbReference type="Pfam" id="PF14691">
    <property type="entry name" value="Fer4_20"/>
    <property type="match status" value="1"/>
</dbReference>
<evidence type="ECO:0000313" key="6">
    <source>
        <dbReference type="EMBL" id="SON51725.1"/>
    </source>
</evidence>
<dbReference type="PANTHER" id="PTHR42783:SF3">
    <property type="entry name" value="GLUTAMATE SYNTHASE [NADPH] SMALL CHAIN-RELATED"/>
    <property type="match status" value="1"/>
</dbReference>
<feature type="region of interest" description="Disordered" evidence="4">
    <location>
        <begin position="338"/>
        <end position="364"/>
    </location>
</feature>